<dbReference type="InterPro" id="IPR029069">
    <property type="entry name" value="HotDog_dom_sf"/>
</dbReference>
<reference evidence="2" key="1">
    <citation type="journal article" date="2014" name="Int. J. Syst. Evol. Microbiol.">
        <title>Complete genome sequence of Corynebacterium casei LMG S-19264T (=DSM 44701T), isolated from a smear-ripened cheese.</title>
        <authorList>
            <consortium name="US DOE Joint Genome Institute (JGI-PGF)"/>
            <person name="Walter F."/>
            <person name="Albersmeier A."/>
            <person name="Kalinowski J."/>
            <person name="Ruckert C."/>
        </authorList>
    </citation>
    <scope>NUCLEOTIDE SEQUENCE</scope>
    <source>
        <strain evidence="2">CGMCC 1.16012</strain>
    </source>
</reference>
<proteinExistence type="predicted"/>
<accession>A0A917AE64</accession>
<name>A0A917AE64_9RHOB</name>
<dbReference type="CDD" id="cd03443">
    <property type="entry name" value="PaaI_thioesterase"/>
    <property type="match status" value="1"/>
</dbReference>
<dbReference type="GO" id="GO:0016790">
    <property type="term" value="F:thiolester hydrolase activity"/>
    <property type="evidence" value="ECO:0007669"/>
    <property type="project" value="UniProtKB-ARBA"/>
</dbReference>
<feature type="domain" description="Thioesterase" evidence="1">
    <location>
        <begin position="54"/>
        <end position="129"/>
    </location>
</feature>
<evidence type="ECO:0000313" key="2">
    <source>
        <dbReference type="EMBL" id="GGE43853.1"/>
    </source>
</evidence>
<dbReference type="AlphaFoldDB" id="A0A917AE64"/>
<dbReference type="Pfam" id="PF03061">
    <property type="entry name" value="4HBT"/>
    <property type="match status" value="1"/>
</dbReference>
<protein>
    <submittedName>
        <fullName evidence="2">Thioesterase</fullName>
    </submittedName>
</protein>
<organism evidence="2 3">
    <name type="scientific">Actibacterium pelagium</name>
    <dbReference type="NCBI Taxonomy" id="2029103"/>
    <lineage>
        <taxon>Bacteria</taxon>
        <taxon>Pseudomonadati</taxon>
        <taxon>Pseudomonadota</taxon>
        <taxon>Alphaproteobacteria</taxon>
        <taxon>Rhodobacterales</taxon>
        <taxon>Roseobacteraceae</taxon>
        <taxon>Actibacterium</taxon>
    </lineage>
</organism>
<keyword evidence="3" id="KW-1185">Reference proteome</keyword>
<evidence type="ECO:0000313" key="3">
    <source>
        <dbReference type="Proteomes" id="UP000606730"/>
    </source>
</evidence>
<comment type="caution">
    <text evidence="2">The sequence shown here is derived from an EMBL/GenBank/DDBJ whole genome shotgun (WGS) entry which is preliminary data.</text>
</comment>
<evidence type="ECO:0000259" key="1">
    <source>
        <dbReference type="Pfam" id="PF03061"/>
    </source>
</evidence>
<dbReference type="SUPFAM" id="SSF54637">
    <property type="entry name" value="Thioesterase/thiol ester dehydrase-isomerase"/>
    <property type="match status" value="1"/>
</dbReference>
<dbReference type="Proteomes" id="UP000606730">
    <property type="component" value="Unassembled WGS sequence"/>
</dbReference>
<reference evidence="2" key="2">
    <citation type="submission" date="2020-09" db="EMBL/GenBank/DDBJ databases">
        <authorList>
            <person name="Sun Q."/>
            <person name="Zhou Y."/>
        </authorList>
    </citation>
    <scope>NUCLEOTIDE SEQUENCE</scope>
    <source>
        <strain evidence="2">CGMCC 1.16012</strain>
    </source>
</reference>
<dbReference type="EMBL" id="BMKN01000001">
    <property type="protein sequence ID" value="GGE43853.1"/>
    <property type="molecule type" value="Genomic_DNA"/>
</dbReference>
<dbReference type="InterPro" id="IPR006683">
    <property type="entry name" value="Thioestr_dom"/>
</dbReference>
<gene>
    <name evidence="2" type="ORF">GCM10011517_09400</name>
</gene>
<sequence length="145" mass="15797">MGSELMQPVMTKDELTEFIAREMPQVKDDFVIDRIGPMEADVRMPVAYRHLRPGGTVSGPTMFTLADLGVYVAILAMIGPKALTVTTNATIDFMRKPEADADLLCKVKILKLGRALAVVDGLLYSEGNEAPVARVNMTYSIPPKG</sequence>
<dbReference type="Gene3D" id="3.10.129.10">
    <property type="entry name" value="Hotdog Thioesterase"/>
    <property type="match status" value="1"/>
</dbReference>